<name>A0A6J4UJE5_9BACT</name>
<proteinExistence type="predicted"/>
<accession>A0A6J4UJE5</accession>
<evidence type="ECO:0000256" key="1">
    <source>
        <dbReference type="SAM" id="MobiDB-lite"/>
    </source>
</evidence>
<dbReference type="AlphaFoldDB" id="A0A6J4UJE5"/>
<dbReference type="EMBL" id="CADCWH010000163">
    <property type="protein sequence ID" value="CAA9552522.1"/>
    <property type="molecule type" value="Genomic_DNA"/>
</dbReference>
<feature type="region of interest" description="Disordered" evidence="1">
    <location>
        <begin position="94"/>
        <end position="139"/>
    </location>
</feature>
<evidence type="ECO:0000313" key="2">
    <source>
        <dbReference type="EMBL" id="CAA9552522.1"/>
    </source>
</evidence>
<feature type="compositionally biased region" description="Low complexity" evidence="1">
    <location>
        <begin position="98"/>
        <end position="128"/>
    </location>
</feature>
<protein>
    <submittedName>
        <fullName evidence="2">Uncharacterized protein</fullName>
    </submittedName>
</protein>
<sequence>MPGDLTSTASDHRRSPRTIRWTPGRWITPPRSCRHAAGHIVNVANAARQAQTRHDAGAVAKPADDRHPCSAIDGSVGALDDLSGTAMDGIGTISLVHSSSSPSPRTSRIRSPTSASSSLRARSSTLIRESARTSRPAAR</sequence>
<reference evidence="2" key="1">
    <citation type="submission" date="2020-02" db="EMBL/GenBank/DDBJ databases">
        <authorList>
            <person name="Meier V. D."/>
        </authorList>
    </citation>
    <scope>NUCLEOTIDE SEQUENCE</scope>
    <source>
        <strain evidence="2">AVDCRST_MAG70</strain>
    </source>
</reference>
<organism evidence="2">
    <name type="scientific">uncultured Thermomicrobiales bacterium</name>
    <dbReference type="NCBI Taxonomy" id="1645740"/>
    <lineage>
        <taxon>Bacteria</taxon>
        <taxon>Pseudomonadati</taxon>
        <taxon>Thermomicrobiota</taxon>
        <taxon>Thermomicrobia</taxon>
        <taxon>Thermomicrobiales</taxon>
        <taxon>environmental samples</taxon>
    </lineage>
</organism>
<gene>
    <name evidence="2" type="ORF">AVDCRST_MAG70-1042</name>
</gene>